<sequence>MSGGKKRGRASKEKQTPSTSQTSTSSVNDEEDEAGAWDCSVCTFRNKFEAFSCLMCETRKGTSTRKPRLNDNIVAVQKTVHDFTPQPQHWFSIEFTKLARINIEWKHEEQSRHNESVRVEVERKNHTDS</sequence>
<feature type="compositionally biased region" description="Low complexity" evidence="5">
    <location>
        <begin position="16"/>
        <end position="26"/>
    </location>
</feature>
<evidence type="ECO:0000259" key="6">
    <source>
        <dbReference type="PROSITE" id="PS50199"/>
    </source>
</evidence>
<evidence type="ECO:0000256" key="3">
    <source>
        <dbReference type="ARBA" id="ARBA00022833"/>
    </source>
</evidence>
<keyword evidence="8" id="KW-1185">Reference proteome</keyword>
<dbReference type="InterPro" id="IPR039958">
    <property type="entry name" value="RYBP/YAF2"/>
</dbReference>
<dbReference type="PROSITE" id="PS50199">
    <property type="entry name" value="ZF_RANBP2_2"/>
    <property type="match status" value="1"/>
</dbReference>
<comment type="caution">
    <text evidence="7">The sequence shown here is derived from an EMBL/GenBank/DDBJ whole genome shotgun (WGS) entry which is preliminary data.</text>
</comment>
<dbReference type="GO" id="GO:0003712">
    <property type="term" value="F:transcription coregulator activity"/>
    <property type="evidence" value="ECO:0007669"/>
    <property type="project" value="TreeGrafter"/>
</dbReference>
<evidence type="ECO:0000256" key="4">
    <source>
        <dbReference type="PROSITE-ProRule" id="PRU00322"/>
    </source>
</evidence>
<proteinExistence type="predicted"/>
<evidence type="ECO:0000256" key="1">
    <source>
        <dbReference type="ARBA" id="ARBA00022723"/>
    </source>
</evidence>
<dbReference type="PROSITE" id="PS01358">
    <property type="entry name" value="ZF_RANBP2_1"/>
    <property type="match status" value="1"/>
</dbReference>
<keyword evidence="2 4" id="KW-0863">Zinc-finger</keyword>
<keyword evidence="3" id="KW-0862">Zinc</keyword>
<gene>
    <name evidence="7" type="ORF">WR25_16344</name>
</gene>
<reference evidence="7 8" key="1">
    <citation type="journal article" date="2017" name="Curr. Biol.">
        <title>Genome architecture and evolution of a unichromosomal asexual nematode.</title>
        <authorList>
            <person name="Fradin H."/>
            <person name="Zegar C."/>
            <person name="Gutwein M."/>
            <person name="Lucas J."/>
            <person name="Kovtun M."/>
            <person name="Corcoran D."/>
            <person name="Baugh L.R."/>
            <person name="Kiontke K."/>
            <person name="Gunsalus K."/>
            <person name="Fitch D.H."/>
            <person name="Piano F."/>
        </authorList>
    </citation>
    <scope>NUCLEOTIDE SEQUENCE [LARGE SCALE GENOMIC DNA]</scope>
    <source>
        <strain evidence="7">PF1309</strain>
    </source>
</reference>
<protein>
    <recommendedName>
        <fullName evidence="6">RanBP2-type domain-containing protein</fullName>
    </recommendedName>
</protein>
<dbReference type="GO" id="GO:0003677">
    <property type="term" value="F:DNA binding"/>
    <property type="evidence" value="ECO:0007669"/>
    <property type="project" value="TreeGrafter"/>
</dbReference>
<feature type="region of interest" description="Disordered" evidence="5">
    <location>
        <begin position="109"/>
        <end position="129"/>
    </location>
</feature>
<evidence type="ECO:0000256" key="2">
    <source>
        <dbReference type="ARBA" id="ARBA00022771"/>
    </source>
</evidence>
<dbReference type="AlphaFoldDB" id="A0A2A2LB38"/>
<dbReference type="SUPFAM" id="SSF90209">
    <property type="entry name" value="Ran binding protein zinc finger-like"/>
    <property type="match status" value="1"/>
</dbReference>
<keyword evidence="1" id="KW-0479">Metal-binding</keyword>
<dbReference type="PANTHER" id="PTHR12920">
    <property type="entry name" value="RYBP AND YAF2-RELATED"/>
    <property type="match status" value="1"/>
</dbReference>
<dbReference type="Pfam" id="PF00641">
    <property type="entry name" value="Zn_ribbon_RanBP"/>
    <property type="match status" value="1"/>
</dbReference>
<dbReference type="Proteomes" id="UP000218231">
    <property type="component" value="Unassembled WGS sequence"/>
</dbReference>
<feature type="region of interest" description="Disordered" evidence="5">
    <location>
        <begin position="1"/>
        <end position="34"/>
    </location>
</feature>
<dbReference type="InterPro" id="IPR036443">
    <property type="entry name" value="Znf_RanBP2_sf"/>
</dbReference>
<accession>A0A2A2LB38</accession>
<dbReference type="PANTHER" id="PTHR12920:SF4">
    <property type="entry name" value="GEO03726P1"/>
    <property type="match status" value="1"/>
</dbReference>
<dbReference type="GO" id="GO:0008270">
    <property type="term" value="F:zinc ion binding"/>
    <property type="evidence" value="ECO:0007669"/>
    <property type="project" value="UniProtKB-KW"/>
</dbReference>
<feature type="domain" description="RanBP2-type" evidence="6">
    <location>
        <begin position="33"/>
        <end position="62"/>
    </location>
</feature>
<name>A0A2A2LB38_9BILA</name>
<dbReference type="InterPro" id="IPR001876">
    <property type="entry name" value="Znf_RanBP2"/>
</dbReference>
<evidence type="ECO:0000313" key="7">
    <source>
        <dbReference type="EMBL" id="PAV83318.1"/>
    </source>
</evidence>
<dbReference type="GO" id="GO:0005634">
    <property type="term" value="C:nucleus"/>
    <property type="evidence" value="ECO:0007669"/>
    <property type="project" value="TreeGrafter"/>
</dbReference>
<organism evidence="7 8">
    <name type="scientific">Diploscapter pachys</name>
    <dbReference type="NCBI Taxonomy" id="2018661"/>
    <lineage>
        <taxon>Eukaryota</taxon>
        <taxon>Metazoa</taxon>
        <taxon>Ecdysozoa</taxon>
        <taxon>Nematoda</taxon>
        <taxon>Chromadorea</taxon>
        <taxon>Rhabditida</taxon>
        <taxon>Rhabditina</taxon>
        <taxon>Rhabditomorpha</taxon>
        <taxon>Rhabditoidea</taxon>
        <taxon>Rhabditidae</taxon>
        <taxon>Diploscapter</taxon>
    </lineage>
</organism>
<dbReference type="STRING" id="2018661.A0A2A2LB38"/>
<dbReference type="OrthoDB" id="10063208at2759"/>
<dbReference type="SMART" id="SM00547">
    <property type="entry name" value="ZnF_RBZ"/>
    <property type="match status" value="1"/>
</dbReference>
<evidence type="ECO:0000313" key="8">
    <source>
        <dbReference type="Proteomes" id="UP000218231"/>
    </source>
</evidence>
<evidence type="ECO:0000256" key="5">
    <source>
        <dbReference type="SAM" id="MobiDB-lite"/>
    </source>
</evidence>
<dbReference type="GO" id="GO:0045893">
    <property type="term" value="P:positive regulation of DNA-templated transcription"/>
    <property type="evidence" value="ECO:0007669"/>
    <property type="project" value="InterPro"/>
</dbReference>
<dbReference type="EMBL" id="LIAE01006967">
    <property type="protein sequence ID" value="PAV83318.1"/>
    <property type="molecule type" value="Genomic_DNA"/>
</dbReference>
<dbReference type="Gene3D" id="4.10.1060.10">
    <property type="entry name" value="Zinc finger, RanBP2-type"/>
    <property type="match status" value="1"/>
</dbReference>